<dbReference type="AlphaFoldDB" id="A0AAU9MN79"/>
<protein>
    <recommendedName>
        <fullName evidence="3">Secreted protein</fullName>
    </recommendedName>
</protein>
<name>A0AAU9MN79_9ASTR</name>
<evidence type="ECO:0000313" key="1">
    <source>
        <dbReference type="EMBL" id="CAH1427745.1"/>
    </source>
</evidence>
<evidence type="ECO:0000313" key="2">
    <source>
        <dbReference type="Proteomes" id="UP001157418"/>
    </source>
</evidence>
<evidence type="ECO:0008006" key="3">
    <source>
        <dbReference type="Google" id="ProtNLM"/>
    </source>
</evidence>
<organism evidence="1 2">
    <name type="scientific">Lactuca virosa</name>
    <dbReference type="NCBI Taxonomy" id="75947"/>
    <lineage>
        <taxon>Eukaryota</taxon>
        <taxon>Viridiplantae</taxon>
        <taxon>Streptophyta</taxon>
        <taxon>Embryophyta</taxon>
        <taxon>Tracheophyta</taxon>
        <taxon>Spermatophyta</taxon>
        <taxon>Magnoliopsida</taxon>
        <taxon>eudicotyledons</taxon>
        <taxon>Gunneridae</taxon>
        <taxon>Pentapetalae</taxon>
        <taxon>asterids</taxon>
        <taxon>campanulids</taxon>
        <taxon>Asterales</taxon>
        <taxon>Asteraceae</taxon>
        <taxon>Cichorioideae</taxon>
        <taxon>Cichorieae</taxon>
        <taxon>Lactucinae</taxon>
        <taxon>Lactuca</taxon>
    </lineage>
</organism>
<gene>
    <name evidence="1" type="ORF">LVIROSA_LOCUS14727</name>
</gene>
<comment type="caution">
    <text evidence="1">The sequence shown here is derived from an EMBL/GenBank/DDBJ whole genome shotgun (WGS) entry which is preliminary data.</text>
</comment>
<dbReference type="EMBL" id="CAKMRJ010002223">
    <property type="protein sequence ID" value="CAH1427745.1"/>
    <property type="molecule type" value="Genomic_DNA"/>
</dbReference>
<proteinExistence type="predicted"/>
<keyword evidence="2" id="KW-1185">Reference proteome</keyword>
<sequence>MVGRSAASSFEWNCIRSSTICHLLLIASLNSSLQNISVHHRRTFHGFHHRTKQTAGSTPISHFTVSFLWSKKERT</sequence>
<reference evidence="1 2" key="1">
    <citation type="submission" date="2022-01" db="EMBL/GenBank/DDBJ databases">
        <authorList>
            <person name="Xiong W."/>
            <person name="Schranz E."/>
        </authorList>
    </citation>
    <scope>NUCLEOTIDE SEQUENCE [LARGE SCALE GENOMIC DNA]</scope>
</reference>
<accession>A0AAU9MN79</accession>
<dbReference type="Proteomes" id="UP001157418">
    <property type="component" value="Unassembled WGS sequence"/>
</dbReference>